<accession>L7JXN5</accession>
<protein>
    <submittedName>
        <fullName evidence="1">DNA polymerase alpha-primase complex, polymerase-associated subunit B</fullName>
    </submittedName>
</protein>
<dbReference type="AlphaFoldDB" id="L7JXN5"/>
<gene>
    <name evidence="1" type="ORF">THOM_1229</name>
</gene>
<dbReference type="InParanoid" id="L7JXN5"/>
<organism evidence="1 2">
    <name type="scientific">Trachipleistophora hominis</name>
    <name type="common">Microsporidian parasite</name>
    <dbReference type="NCBI Taxonomy" id="72359"/>
    <lineage>
        <taxon>Eukaryota</taxon>
        <taxon>Fungi</taxon>
        <taxon>Fungi incertae sedis</taxon>
        <taxon>Microsporidia</taxon>
        <taxon>Pleistophoridae</taxon>
        <taxon>Trachipleistophora</taxon>
    </lineage>
</organism>
<evidence type="ECO:0000313" key="2">
    <source>
        <dbReference type="Proteomes" id="UP000011185"/>
    </source>
</evidence>
<name>L7JXN5_TRAHO</name>
<dbReference type="EMBL" id="JH993921">
    <property type="protein sequence ID" value="ELQ75816.1"/>
    <property type="molecule type" value="Genomic_DNA"/>
</dbReference>
<proteinExistence type="predicted"/>
<dbReference type="STRING" id="72359.L7JXN5"/>
<dbReference type="OrthoDB" id="336885at2759"/>
<sequence>MLPNLVILNGPFIDLSNKEVEEGNFNFPKDQQPKNLDDVFRLLITPF</sequence>
<dbReference type="Gene3D" id="3.60.21.60">
    <property type="match status" value="1"/>
</dbReference>
<dbReference type="Proteomes" id="UP000011185">
    <property type="component" value="Unassembled WGS sequence"/>
</dbReference>
<reference evidence="1 2" key="1">
    <citation type="journal article" date="2012" name="PLoS Pathog.">
        <title>The genome of the obligate intracellular parasite Trachipleistophora hominis: new insights into microsporidian genome dynamics and reductive evolution.</title>
        <authorList>
            <person name="Heinz E."/>
            <person name="Williams T.A."/>
            <person name="Nakjang S."/>
            <person name="Noel C.J."/>
            <person name="Swan D.C."/>
            <person name="Goldberg A.V."/>
            <person name="Harris S.R."/>
            <person name="Weinmaier T."/>
            <person name="Markert S."/>
            <person name="Becher D."/>
            <person name="Bernhardt J."/>
            <person name="Dagan T."/>
            <person name="Hacker C."/>
            <person name="Lucocq J.M."/>
            <person name="Schweder T."/>
            <person name="Rattei T."/>
            <person name="Hall N."/>
            <person name="Hirt R.P."/>
            <person name="Embley T.M."/>
        </authorList>
    </citation>
    <scope>NUCLEOTIDE SEQUENCE [LARGE SCALE GENOMIC DNA]</scope>
</reference>
<dbReference type="VEuPathDB" id="MicrosporidiaDB:THOM_1229"/>
<dbReference type="HOGENOM" id="CLU_3175706_0_0_1"/>
<evidence type="ECO:0000313" key="1">
    <source>
        <dbReference type="EMBL" id="ELQ75816.1"/>
    </source>
</evidence>
<keyword evidence="2" id="KW-1185">Reference proteome</keyword>